<evidence type="ECO:0000313" key="3">
    <source>
        <dbReference type="Proteomes" id="UP000036202"/>
    </source>
</evidence>
<dbReference type="InterPro" id="IPR010982">
    <property type="entry name" value="Lambda_DNA-bd_dom_sf"/>
</dbReference>
<evidence type="ECO:0000259" key="1">
    <source>
        <dbReference type="PROSITE" id="PS50943"/>
    </source>
</evidence>
<dbReference type="SUPFAM" id="SSF47413">
    <property type="entry name" value="lambda repressor-like DNA-binding domains"/>
    <property type="match status" value="1"/>
</dbReference>
<dbReference type="OrthoDB" id="7568952at2"/>
<gene>
    <name evidence="2" type="ORF">BEH_26165</name>
</gene>
<protein>
    <recommendedName>
        <fullName evidence="1">HTH cro/C1-type domain-containing protein</fullName>
    </recommendedName>
</protein>
<dbReference type="Proteomes" id="UP000036202">
    <property type="component" value="Plasmid pbeh5"/>
</dbReference>
<dbReference type="PROSITE" id="PS50943">
    <property type="entry name" value="HTH_CROC1"/>
    <property type="match status" value="1"/>
</dbReference>
<proteinExistence type="predicted"/>
<evidence type="ECO:0000313" key="2">
    <source>
        <dbReference type="EMBL" id="AWG44843.1"/>
    </source>
</evidence>
<dbReference type="EMBL" id="CP015327">
    <property type="protein sequence ID" value="AWG44843.1"/>
    <property type="molecule type" value="Genomic_DNA"/>
</dbReference>
<accession>A0A2S1M0G3</accession>
<organism evidence="2 3">
    <name type="scientific">Priestia filamentosa</name>
    <dbReference type="NCBI Taxonomy" id="1402861"/>
    <lineage>
        <taxon>Bacteria</taxon>
        <taxon>Bacillati</taxon>
        <taxon>Bacillota</taxon>
        <taxon>Bacilli</taxon>
        <taxon>Bacillales</taxon>
        <taxon>Bacillaceae</taxon>
        <taxon>Priestia</taxon>
    </lineage>
</organism>
<dbReference type="RefSeq" id="WP_046218505.1">
    <property type="nucleotide sequence ID" value="NZ_CP015327.1"/>
</dbReference>
<name>A0A2L1FFZ0_9BACI</name>
<accession>A0A2L1FFZ0</accession>
<dbReference type="AlphaFoldDB" id="A0A2L1FFZ0"/>
<dbReference type="GO" id="GO:0003677">
    <property type="term" value="F:DNA binding"/>
    <property type="evidence" value="ECO:0007669"/>
    <property type="project" value="InterPro"/>
</dbReference>
<feature type="domain" description="HTH cro/C1-type" evidence="1">
    <location>
        <begin position="8"/>
        <end position="67"/>
    </location>
</feature>
<geneLocation type="plasmid" evidence="3">
    <name>pbeh5</name>
</geneLocation>
<dbReference type="KEGG" id="beo:BEH_26165"/>
<keyword evidence="3" id="KW-1185">Reference proteome</keyword>
<keyword evidence="2" id="KW-0614">Plasmid</keyword>
<sequence length="70" mass="7899">MGVKTTKLKNWLAKEGRSQAWLAKNSKLSNNAMSDICTGKRDPNISTVKRIMSAIRKVQKDAKVDDFFDI</sequence>
<dbReference type="CDD" id="cd00093">
    <property type="entry name" value="HTH_XRE"/>
    <property type="match status" value="1"/>
</dbReference>
<dbReference type="Gene3D" id="1.10.260.40">
    <property type="entry name" value="lambda repressor-like DNA-binding domains"/>
    <property type="match status" value="1"/>
</dbReference>
<dbReference type="InterPro" id="IPR001387">
    <property type="entry name" value="Cro/C1-type_HTH"/>
</dbReference>
<reference evidence="2 3" key="1">
    <citation type="journal article" date="2015" name="PLoS ONE">
        <title>Genome Sequence of Bacillus endophyticus and Analysis of Its Companion Mechanism in the Ketogulonigenium vulgare-Bacillus Strain Consortium.</title>
        <authorList>
            <person name="Jia N."/>
            <person name="Du J."/>
            <person name="Ding M.Z."/>
            <person name="Gao F."/>
            <person name="Yuan Y.J."/>
        </authorList>
    </citation>
    <scope>NUCLEOTIDE SEQUENCE [LARGE SCALE GENOMIC DNA]</scope>
    <source>
        <strain evidence="2 3">Hbe603</strain>
        <plasmid evidence="3">pbeh5</plasmid>
    </source>
</reference>